<sequence length="124" mass="15266">MEKSVWKTVTYRRKKQSKNYKKEESKSCSPDRNNSENHNVLIGKYFNDQMQRNKLKQIKISKKPDRKEYMKLYKQKQRECLEYKEKDKHYSLKSKRTARQSEDYRQKDRECNLKSMKTARQSED</sequence>
<reference evidence="2" key="2">
    <citation type="submission" date="2020-11" db="EMBL/GenBank/DDBJ databases">
        <authorList>
            <person name="McCartney M.A."/>
            <person name="Auch B."/>
            <person name="Kono T."/>
            <person name="Mallez S."/>
            <person name="Becker A."/>
            <person name="Gohl D.M."/>
            <person name="Silverstein K.A.T."/>
            <person name="Koren S."/>
            <person name="Bechman K.B."/>
            <person name="Herman A."/>
            <person name="Abrahante J.E."/>
            <person name="Garbe J."/>
        </authorList>
    </citation>
    <scope>NUCLEOTIDE SEQUENCE</scope>
    <source>
        <strain evidence="2">Duluth1</strain>
        <tissue evidence="2">Whole animal</tissue>
    </source>
</reference>
<dbReference type="Proteomes" id="UP000828390">
    <property type="component" value="Unassembled WGS sequence"/>
</dbReference>
<protein>
    <submittedName>
        <fullName evidence="2">Uncharacterized protein</fullName>
    </submittedName>
</protein>
<gene>
    <name evidence="2" type="ORF">DPMN_167829</name>
</gene>
<reference evidence="2" key="1">
    <citation type="journal article" date="2019" name="bioRxiv">
        <title>The Genome of the Zebra Mussel, Dreissena polymorpha: A Resource for Invasive Species Research.</title>
        <authorList>
            <person name="McCartney M.A."/>
            <person name="Auch B."/>
            <person name="Kono T."/>
            <person name="Mallez S."/>
            <person name="Zhang Y."/>
            <person name="Obille A."/>
            <person name="Becker A."/>
            <person name="Abrahante J.E."/>
            <person name="Garbe J."/>
            <person name="Badalamenti J.P."/>
            <person name="Herman A."/>
            <person name="Mangelson H."/>
            <person name="Liachko I."/>
            <person name="Sullivan S."/>
            <person name="Sone E.D."/>
            <person name="Koren S."/>
            <person name="Silverstein K.A.T."/>
            <person name="Beckman K.B."/>
            <person name="Gohl D.M."/>
        </authorList>
    </citation>
    <scope>NUCLEOTIDE SEQUENCE</scope>
    <source>
        <strain evidence="2">Duluth1</strain>
        <tissue evidence="2">Whole animal</tissue>
    </source>
</reference>
<evidence type="ECO:0000256" key="1">
    <source>
        <dbReference type="SAM" id="MobiDB-lite"/>
    </source>
</evidence>
<accession>A0A9D4F1J7</accession>
<feature type="region of interest" description="Disordered" evidence="1">
    <location>
        <begin position="1"/>
        <end position="38"/>
    </location>
</feature>
<feature type="compositionally biased region" description="Basic and acidic residues" evidence="1">
    <location>
        <begin position="99"/>
        <end position="112"/>
    </location>
</feature>
<dbReference type="EMBL" id="JAIWYP010000008">
    <property type="protein sequence ID" value="KAH3789644.1"/>
    <property type="molecule type" value="Genomic_DNA"/>
</dbReference>
<organism evidence="2 3">
    <name type="scientific">Dreissena polymorpha</name>
    <name type="common">Zebra mussel</name>
    <name type="synonym">Mytilus polymorpha</name>
    <dbReference type="NCBI Taxonomy" id="45954"/>
    <lineage>
        <taxon>Eukaryota</taxon>
        <taxon>Metazoa</taxon>
        <taxon>Spiralia</taxon>
        <taxon>Lophotrochozoa</taxon>
        <taxon>Mollusca</taxon>
        <taxon>Bivalvia</taxon>
        <taxon>Autobranchia</taxon>
        <taxon>Heteroconchia</taxon>
        <taxon>Euheterodonta</taxon>
        <taxon>Imparidentia</taxon>
        <taxon>Neoheterodontei</taxon>
        <taxon>Myida</taxon>
        <taxon>Dreissenoidea</taxon>
        <taxon>Dreissenidae</taxon>
        <taxon>Dreissena</taxon>
    </lineage>
</organism>
<feature type="compositionally biased region" description="Polar residues" evidence="1">
    <location>
        <begin position="27"/>
        <end position="38"/>
    </location>
</feature>
<dbReference type="AlphaFoldDB" id="A0A9D4F1J7"/>
<evidence type="ECO:0000313" key="3">
    <source>
        <dbReference type="Proteomes" id="UP000828390"/>
    </source>
</evidence>
<evidence type="ECO:0000313" key="2">
    <source>
        <dbReference type="EMBL" id="KAH3789644.1"/>
    </source>
</evidence>
<proteinExistence type="predicted"/>
<name>A0A9D4F1J7_DREPO</name>
<keyword evidence="3" id="KW-1185">Reference proteome</keyword>
<feature type="compositionally biased region" description="Basic residues" evidence="1">
    <location>
        <begin position="10"/>
        <end position="19"/>
    </location>
</feature>
<feature type="region of interest" description="Disordered" evidence="1">
    <location>
        <begin position="89"/>
        <end position="124"/>
    </location>
</feature>
<comment type="caution">
    <text evidence="2">The sequence shown here is derived from an EMBL/GenBank/DDBJ whole genome shotgun (WGS) entry which is preliminary data.</text>
</comment>